<dbReference type="InterPro" id="IPR012675">
    <property type="entry name" value="Beta-grasp_dom_sf"/>
</dbReference>
<dbReference type="SUPFAM" id="SSF54285">
    <property type="entry name" value="MoaD/ThiS"/>
    <property type="match status" value="1"/>
</dbReference>
<evidence type="ECO:0000313" key="1">
    <source>
        <dbReference type="EMBL" id="AKO65873.1"/>
    </source>
</evidence>
<organism evidence="1 2">
    <name type="scientific">Methylophilales bacterium MBRS-H7</name>
    <dbReference type="NCBI Taxonomy" id="1623450"/>
    <lineage>
        <taxon>Bacteria</taxon>
        <taxon>Pseudomonadati</taxon>
        <taxon>Pseudomonadota</taxon>
        <taxon>Betaproteobacteria</taxon>
        <taxon>Nitrosomonadales</taxon>
        <taxon>OM43 clade</taxon>
    </lineage>
</organism>
<protein>
    <submittedName>
        <fullName evidence="1">Thiamine biosynthesis protein ThiS</fullName>
    </submittedName>
</protein>
<dbReference type="AlphaFoldDB" id="A0A0H4J2A9"/>
<dbReference type="NCBIfam" id="TIGR01683">
    <property type="entry name" value="thiS"/>
    <property type="match status" value="1"/>
</dbReference>
<dbReference type="EMBL" id="CP011002">
    <property type="protein sequence ID" value="AKO65873.1"/>
    <property type="molecule type" value="Genomic_DNA"/>
</dbReference>
<dbReference type="PANTHER" id="PTHR34472">
    <property type="entry name" value="SULFUR CARRIER PROTEIN THIS"/>
    <property type="match status" value="1"/>
</dbReference>
<dbReference type="InterPro" id="IPR003749">
    <property type="entry name" value="ThiS/MoaD-like"/>
</dbReference>
<dbReference type="InterPro" id="IPR016155">
    <property type="entry name" value="Mopterin_synth/thiamin_S_b"/>
</dbReference>
<gene>
    <name evidence="1" type="ORF">VI33_03920</name>
</gene>
<dbReference type="Pfam" id="PF02597">
    <property type="entry name" value="ThiS"/>
    <property type="match status" value="1"/>
</dbReference>
<proteinExistence type="predicted"/>
<dbReference type="PANTHER" id="PTHR34472:SF1">
    <property type="entry name" value="SULFUR CARRIER PROTEIN THIS"/>
    <property type="match status" value="1"/>
</dbReference>
<name>A0A0H4J2A9_9PROT</name>
<dbReference type="CDD" id="cd00565">
    <property type="entry name" value="Ubl_ThiS"/>
    <property type="match status" value="1"/>
</dbReference>
<dbReference type="OrthoDB" id="9800283at2"/>
<keyword evidence="2" id="KW-1185">Reference proteome</keyword>
<dbReference type="Proteomes" id="UP000066549">
    <property type="component" value="Chromosome"/>
</dbReference>
<evidence type="ECO:0000313" key="2">
    <source>
        <dbReference type="Proteomes" id="UP000066549"/>
    </source>
</evidence>
<sequence length="66" mass="7186">MKIWVNGEIKNFEENLTVYNLVEEIGVASKKFAVECNGEIIPKSSLKDTLVKEGDKFEIVGAVGGG</sequence>
<reference evidence="1 2" key="1">
    <citation type="submission" date="2015-03" db="EMBL/GenBank/DDBJ databases">
        <title>Comparative analysis of the OM43 clade including a novel species from Red Sea uncovers genomic and metabolic diversity among marine methylotrophs.</title>
        <authorList>
            <person name="Jimenez-Infante F."/>
            <person name="Ngugi D.K."/>
            <person name="Vinu M."/>
            <person name="Alam I."/>
            <person name="Kamau A."/>
            <person name="Blom J."/>
            <person name="Bajic V.B."/>
            <person name="Stingl U."/>
        </authorList>
    </citation>
    <scope>NUCLEOTIDE SEQUENCE [LARGE SCALE GENOMIC DNA]</scope>
    <source>
        <strain evidence="1 2">MBRSH7</strain>
    </source>
</reference>
<dbReference type="Gene3D" id="3.10.20.30">
    <property type="match status" value="1"/>
</dbReference>
<dbReference type="InterPro" id="IPR010035">
    <property type="entry name" value="Thi_S"/>
</dbReference>
<accession>A0A0H4J2A9</accession>